<reference evidence="1" key="1">
    <citation type="submission" date="2023-07" db="EMBL/GenBank/DDBJ databases">
        <title>Black Yeasts Isolated from many extreme environments.</title>
        <authorList>
            <person name="Coleine C."/>
            <person name="Stajich J.E."/>
            <person name="Selbmann L."/>
        </authorList>
    </citation>
    <scope>NUCLEOTIDE SEQUENCE</scope>
    <source>
        <strain evidence="1">CCFEE 5714</strain>
    </source>
</reference>
<dbReference type="EMBL" id="JAUTXU010000060">
    <property type="protein sequence ID" value="KAK3713785.1"/>
    <property type="molecule type" value="Genomic_DNA"/>
</dbReference>
<keyword evidence="2" id="KW-1185">Reference proteome</keyword>
<accession>A0ACC3NB84</accession>
<evidence type="ECO:0000313" key="2">
    <source>
        <dbReference type="Proteomes" id="UP001281147"/>
    </source>
</evidence>
<evidence type="ECO:0000313" key="1">
    <source>
        <dbReference type="EMBL" id="KAK3713785.1"/>
    </source>
</evidence>
<dbReference type="Proteomes" id="UP001281147">
    <property type="component" value="Unassembled WGS sequence"/>
</dbReference>
<sequence length="1208" mass="134376">MAYDPNSAYQPPRRPYYGQTQQRAHVQNGYGGGYQEQYGSQGRQPAYDQPQQRAPVKAGYGDGYQEQYGSQHQPMYDQGYPQSHDQGYQPSYEQYEQDMRSPRQHQSPQFYHGHQEGYRDPRQPVPTQDPRKQLQERHYDPRYQQRQEKVRPRDNEPQQRQPQIQQPPPVQQYQVQEKPNPKNARIYAQQSPAPQQPAGHQDAGQGANQREKTSSETRPQTAPQPQKPQAPPKMSMEEWKAKEREKMHAEAMSPDNTLPFDNAFPVFPTKQNKPRPGTANGDESARSSTLTSKQQERPSMSRNDSHSNKSVASESQQQQYNGRPSAEHKPYSFEPIQDRPGPNQPIPLAHQRPRFERQPSNQAASPVNEPIPQQWPAQTQRQSPPNPHADMQQRNLSPNSSAQGYTHDAKQSYRDPAQSPQQSRQQAQGRPMQALDTRAAQQPPNPSFLDHQPLSPAAVPQRPSTSHDARSARGQPMTSPVLAYSRPTPNEFHTGQAPPMPRTHALPAHARHESLNDIYDEYSNHRVAPPAPAPLQSRDDQIEAEMPDFDSAAPGGTSLLHKRSNINERSRNGGPDLARPPMPSMPSQQSNSSAQSLPAQPQRFIGQQPDRSIVSLPDQRAAKQKQGGITNGFVFGVPGEQQPYDDPYEQRPPMQHGTPYVPPVQPPFARETQPRRSMDDARQMPYRQGPPHPQRFPQNGPPPRGQYPPQHRPGMGQAANPDHLQQRGTSVPPPRQGVQSPPGRRPSNGAPLTQQRSAPDQPDQRHRNNSNPDALPYHPPPVRPGLMDGGLPQTPKPPPVRNVSNGTAAPHQRQSSIDRSSQPVTRTEIEQLRAAVSANPNNSKQAMLLANKLVEASQVLATEGGRADPRTATNSRVAYMNEAHKIVKRQVAAGSPDAQFYLADCYGSGTLGLEVDAREAFKLYQAAAKAGHPEAAYRTAMCCEMGSEEGGGTNRDYAKAVQWYRRAAALGDPAGMFKVGVISLKGLLGQPRNIGEAVIWLKRALQSSEQDNPHAQAELAQLYESANTNPEVRNKVVADDKYALQLFQEAAGLGHKSSQFRLGQAYEYGSFGLAIDQRASISWYSKAAAQGEHQAELALSGWYLTGADGILEHSDMEAYLWARKAASSEPPLAKAMFAMGYFTETGIGCPASIDEAKKWYARAASHRFPKAQERLEELRRNPGKGRQPANGKLTRKDQKRDESECVLM</sequence>
<gene>
    <name evidence="1" type="ORF">LTR37_008271</name>
</gene>
<comment type="caution">
    <text evidence="1">The sequence shown here is derived from an EMBL/GenBank/DDBJ whole genome shotgun (WGS) entry which is preliminary data.</text>
</comment>
<name>A0ACC3NB84_9PEZI</name>
<proteinExistence type="predicted"/>
<protein>
    <submittedName>
        <fullName evidence="1">Uncharacterized protein</fullName>
    </submittedName>
</protein>
<organism evidence="1 2">
    <name type="scientific">Vermiconidia calcicola</name>
    <dbReference type="NCBI Taxonomy" id="1690605"/>
    <lineage>
        <taxon>Eukaryota</taxon>
        <taxon>Fungi</taxon>
        <taxon>Dikarya</taxon>
        <taxon>Ascomycota</taxon>
        <taxon>Pezizomycotina</taxon>
        <taxon>Dothideomycetes</taxon>
        <taxon>Dothideomycetidae</taxon>
        <taxon>Mycosphaerellales</taxon>
        <taxon>Extremaceae</taxon>
        <taxon>Vermiconidia</taxon>
    </lineage>
</organism>